<dbReference type="InterPro" id="IPR043502">
    <property type="entry name" value="DNA/RNA_pol_sf"/>
</dbReference>
<evidence type="ECO:0000313" key="4">
    <source>
        <dbReference type="Proteomes" id="UP001303647"/>
    </source>
</evidence>
<keyword evidence="4" id="KW-1185">Reference proteome</keyword>
<sequence length="129" mass="14928">MDQLLGTHTDYCHAFTDGIFIYPNNADEHFRHLRTILALFQKKKIAISPAKFFVGYPNVELLGFRVDNFDLTNTTWSDEACEPLSFPSNLNALKQYFDTAGFHRHLIPYFAKLSEPLQRRKVEVLAQGY</sequence>
<organism evidence="3 4">
    <name type="scientific">Corynascus novoguineensis</name>
    <dbReference type="NCBI Taxonomy" id="1126955"/>
    <lineage>
        <taxon>Eukaryota</taxon>
        <taxon>Fungi</taxon>
        <taxon>Dikarya</taxon>
        <taxon>Ascomycota</taxon>
        <taxon>Pezizomycotina</taxon>
        <taxon>Sordariomycetes</taxon>
        <taxon>Sordariomycetidae</taxon>
        <taxon>Sordariales</taxon>
        <taxon>Chaetomiaceae</taxon>
        <taxon>Corynascus</taxon>
    </lineage>
</organism>
<reference evidence="3" key="2">
    <citation type="submission" date="2023-05" db="EMBL/GenBank/DDBJ databases">
        <authorList>
            <consortium name="Lawrence Berkeley National Laboratory"/>
            <person name="Steindorff A."/>
            <person name="Hensen N."/>
            <person name="Bonometti L."/>
            <person name="Westerberg I."/>
            <person name="Brannstrom I.O."/>
            <person name="Guillou S."/>
            <person name="Cros-Aarteil S."/>
            <person name="Calhoun S."/>
            <person name="Haridas S."/>
            <person name="Kuo A."/>
            <person name="Mondo S."/>
            <person name="Pangilinan J."/>
            <person name="Riley R."/>
            <person name="Labutti K."/>
            <person name="Andreopoulos B."/>
            <person name="Lipzen A."/>
            <person name="Chen C."/>
            <person name="Yanf M."/>
            <person name="Daum C."/>
            <person name="Ng V."/>
            <person name="Clum A."/>
            <person name="Ohm R."/>
            <person name="Martin F."/>
            <person name="Silar P."/>
            <person name="Natvig D."/>
            <person name="Lalanne C."/>
            <person name="Gautier V."/>
            <person name="Ament-Velasquez S.L."/>
            <person name="Kruys A."/>
            <person name="Hutchinson M.I."/>
            <person name="Powell A.J."/>
            <person name="Barry K."/>
            <person name="Miller A.N."/>
            <person name="Grigoriev I.V."/>
            <person name="Debuchy R."/>
            <person name="Gladieux P."/>
            <person name="Thoren M.H."/>
            <person name="Johannesson H."/>
        </authorList>
    </citation>
    <scope>NUCLEOTIDE SEQUENCE</scope>
    <source>
        <strain evidence="3">CBS 359.72</strain>
    </source>
</reference>
<evidence type="ECO:0000256" key="2">
    <source>
        <dbReference type="ARBA" id="ARBA00023128"/>
    </source>
</evidence>
<evidence type="ECO:0000313" key="3">
    <source>
        <dbReference type="EMBL" id="KAK4246023.1"/>
    </source>
</evidence>
<evidence type="ECO:0000256" key="1">
    <source>
        <dbReference type="ARBA" id="ARBA00004173"/>
    </source>
</evidence>
<reference evidence="3" key="1">
    <citation type="journal article" date="2023" name="Mol. Phylogenet. Evol.">
        <title>Genome-scale phylogeny and comparative genomics of the fungal order Sordariales.</title>
        <authorList>
            <person name="Hensen N."/>
            <person name="Bonometti L."/>
            <person name="Westerberg I."/>
            <person name="Brannstrom I.O."/>
            <person name="Guillou S."/>
            <person name="Cros-Aarteil S."/>
            <person name="Calhoun S."/>
            <person name="Haridas S."/>
            <person name="Kuo A."/>
            <person name="Mondo S."/>
            <person name="Pangilinan J."/>
            <person name="Riley R."/>
            <person name="LaButti K."/>
            <person name="Andreopoulos B."/>
            <person name="Lipzen A."/>
            <person name="Chen C."/>
            <person name="Yan M."/>
            <person name="Daum C."/>
            <person name="Ng V."/>
            <person name="Clum A."/>
            <person name="Steindorff A."/>
            <person name="Ohm R.A."/>
            <person name="Martin F."/>
            <person name="Silar P."/>
            <person name="Natvig D.O."/>
            <person name="Lalanne C."/>
            <person name="Gautier V."/>
            <person name="Ament-Velasquez S.L."/>
            <person name="Kruys A."/>
            <person name="Hutchinson M.I."/>
            <person name="Powell A.J."/>
            <person name="Barry K."/>
            <person name="Miller A.N."/>
            <person name="Grigoriev I.V."/>
            <person name="Debuchy R."/>
            <person name="Gladieux P."/>
            <person name="Hiltunen Thoren M."/>
            <person name="Johannesson H."/>
        </authorList>
    </citation>
    <scope>NUCLEOTIDE SEQUENCE</scope>
    <source>
        <strain evidence="3">CBS 359.72</strain>
    </source>
</reference>
<comment type="caution">
    <text evidence="3">The sequence shown here is derived from an EMBL/GenBank/DDBJ whole genome shotgun (WGS) entry which is preliminary data.</text>
</comment>
<proteinExistence type="predicted"/>
<dbReference type="AlphaFoldDB" id="A0AAN7CSF6"/>
<evidence type="ECO:0008006" key="5">
    <source>
        <dbReference type="Google" id="ProtNLM"/>
    </source>
</evidence>
<dbReference type="Gene3D" id="3.30.70.270">
    <property type="match status" value="1"/>
</dbReference>
<dbReference type="GO" id="GO:0005739">
    <property type="term" value="C:mitochondrion"/>
    <property type="evidence" value="ECO:0007669"/>
    <property type="project" value="UniProtKB-SubCell"/>
</dbReference>
<name>A0AAN7CSF6_9PEZI</name>
<dbReference type="InterPro" id="IPR043128">
    <property type="entry name" value="Rev_trsase/Diguanyl_cyclase"/>
</dbReference>
<gene>
    <name evidence="3" type="ORF">C7999DRAFT_15815</name>
</gene>
<accession>A0AAN7CSF6</accession>
<keyword evidence="2" id="KW-0496">Mitochondrion</keyword>
<dbReference type="SUPFAM" id="SSF56672">
    <property type="entry name" value="DNA/RNA polymerases"/>
    <property type="match status" value="1"/>
</dbReference>
<dbReference type="Proteomes" id="UP001303647">
    <property type="component" value="Unassembled WGS sequence"/>
</dbReference>
<protein>
    <recommendedName>
        <fullName evidence="5">Reverse transcriptase domain-containing protein</fullName>
    </recommendedName>
</protein>
<comment type="subcellular location">
    <subcellularLocation>
        <location evidence="1">Mitochondrion</location>
    </subcellularLocation>
</comment>
<dbReference type="EMBL" id="MU857684">
    <property type="protein sequence ID" value="KAK4246023.1"/>
    <property type="molecule type" value="Genomic_DNA"/>
</dbReference>